<dbReference type="GO" id="GO:0046820">
    <property type="term" value="F:4-amino-4-deoxychorismate synthase activity"/>
    <property type="evidence" value="ECO:0007669"/>
    <property type="project" value="TreeGrafter"/>
</dbReference>
<name>A0AAU8GVE5_9BACT</name>
<dbReference type="PANTHER" id="PTHR11236:SF50">
    <property type="entry name" value="AMINODEOXYCHORISMATE SYNTHASE COMPONENT 1"/>
    <property type="match status" value="1"/>
</dbReference>
<dbReference type="EMBL" id="CP144373">
    <property type="protein sequence ID" value="XCH46207.1"/>
    <property type="molecule type" value="Genomic_DNA"/>
</dbReference>
<dbReference type="PANTHER" id="PTHR11236">
    <property type="entry name" value="AMINOBENZOATE/ANTHRANILATE SYNTHASE"/>
    <property type="match status" value="1"/>
</dbReference>
<organism evidence="2">
    <name type="scientific">Thermodesulfovibrio autotrophicus</name>
    <dbReference type="NCBI Taxonomy" id="3118333"/>
    <lineage>
        <taxon>Bacteria</taxon>
        <taxon>Pseudomonadati</taxon>
        <taxon>Nitrospirota</taxon>
        <taxon>Thermodesulfovibrionia</taxon>
        <taxon>Thermodesulfovibrionales</taxon>
        <taxon>Thermodesulfovibrionaceae</taxon>
        <taxon>Thermodesulfovibrio</taxon>
    </lineage>
</organism>
<dbReference type="InterPro" id="IPR019999">
    <property type="entry name" value="Anth_synth_I-like"/>
</dbReference>
<accession>A0AAU8GVE5</accession>
<reference evidence="2" key="1">
    <citation type="submission" date="2024-01" db="EMBL/GenBank/DDBJ databases">
        <title>The first autotrophic representatives of the genus Thermodesulfovibrio.</title>
        <authorList>
            <person name="Maltseva A.I."/>
            <person name="Elcheninov A.G."/>
            <person name="Kublanov I.V."/>
            <person name="Lebedinsky A.V."/>
            <person name="Frolov E.N."/>
        </authorList>
    </citation>
    <scope>NUCLEOTIDE SEQUENCE</scope>
    <source>
        <strain evidence="2">3907-1M</strain>
    </source>
</reference>
<evidence type="ECO:0000313" key="2">
    <source>
        <dbReference type="EMBL" id="XCH46207.1"/>
    </source>
</evidence>
<dbReference type="GO" id="GO:0000162">
    <property type="term" value="P:L-tryptophan biosynthetic process"/>
    <property type="evidence" value="ECO:0007669"/>
    <property type="project" value="TreeGrafter"/>
</dbReference>
<proteinExistence type="predicted"/>
<feature type="domain" description="Chorismate-utilising enzyme C-terminal" evidence="1">
    <location>
        <begin position="93"/>
        <end position="334"/>
    </location>
</feature>
<dbReference type="RefSeq" id="WP_353683746.1">
    <property type="nucleotide sequence ID" value="NZ_CP144373.1"/>
</dbReference>
<dbReference type="InterPro" id="IPR015890">
    <property type="entry name" value="Chorismate_C"/>
</dbReference>
<dbReference type="PRINTS" id="PR00095">
    <property type="entry name" value="ANTSNTHASEI"/>
</dbReference>
<sequence>MQLVLSGNWLVKKGFYEAEIEDIKLYNSLDSIKEIPPLSFAVFSYHLATHTLELNIKESELPPVLIAKIKKFKKLAPKPKKTKLILKGKSLNDDEFKAGVLKIRSLIEDGTVYQINLTNRFDFELCGDPVSLFFNFYKNQPVPYGFFLDTGSFFVISGSMELFLEKTGNKLISKPIKGTSKYLKFLQNSEKDKAENLMITDMMRNDIGRIAHIGSIKVPELFKITKYRTLYQMHSTVEGQTDKSMIEIIKQTFPPASVTGAPKRKTVEMIDTLEPHNREYYCGCAGLIKNETDFTLSILIRTAIGSKNALSYYAGCGIVWDSDPESELNELHLKVKAFYEK</sequence>
<dbReference type="Gene3D" id="3.60.120.10">
    <property type="entry name" value="Anthranilate synthase"/>
    <property type="match status" value="1"/>
</dbReference>
<dbReference type="AlphaFoldDB" id="A0AAU8GVE5"/>
<dbReference type="Pfam" id="PF00425">
    <property type="entry name" value="Chorismate_bind"/>
    <property type="match status" value="1"/>
</dbReference>
<dbReference type="KEGG" id="taut:V4D30_07650"/>
<gene>
    <name evidence="2" type="ORF">V4D30_07650</name>
</gene>
<protein>
    <submittedName>
        <fullName evidence="2">Anthranilate synthase component I family protein</fullName>
    </submittedName>
</protein>
<dbReference type="SUPFAM" id="SSF56322">
    <property type="entry name" value="ADC synthase"/>
    <property type="match status" value="1"/>
</dbReference>
<dbReference type="InterPro" id="IPR005801">
    <property type="entry name" value="ADC_synthase"/>
</dbReference>
<evidence type="ECO:0000259" key="1">
    <source>
        <dbReference type="Pfam" id="PF00425"/>
    </source>
</evidence>